<sequence length="844" mass="95508">MKNQKQHWLNDPRLARHAASSKTSKLAYTAAVVPRGSTEADSVGKNFVYVRHSTAEQAKGYTVARQLDPTMNFCATQGIDVDRVFIDAGVSGAISDRPALDDLKAECARHPNSTVYTLDTSRWARDHEAVAQLAVEMREVKARLVYVDIGDVDADTAAQSQLDSVKEYHKLQKTMRDGRQLAVLDGKWMGRVPFGYVKIEGRIYPDGEKSQWIAKMYEWRVLEQSYSQIARTLNLEKVPTPCKGKLEGKVHKWTAEMVYLVLRREIHRGLTVCHIPIFDWEKLPGVTGKNLRTRLEVKTEWARIVSDEVFESVWGKRGVGYSKRKSYPYVPSGKVCCRDCNLSLRVQTSHGAIHMKCPHVDPAHVCREVRFSEPKIETLVWRTIADAVGAEARTAYSDNFRRQRELEFEAIKSRRDELAEQILELNRAEETTLSAAFGDVELLAMLKPRLLASRQLAADKQDELDGLPHVGDLETFLDGWDVPFVTALEMASGTVPFRPVDEASRQVLELVRDAIDKIELVEVEDGRFDVFITPSAMLWRGTEPAAPRIFRSEIVTEALGRKDILDREIKRMLAHSKFDFTPDDIAPLDPHGIYRKQFKDDGTVARWMAVAVVLGEKTYTILRHMNLSEHQQDKARAFWKTHAGREMYRLLAVKFGVTMDEERTRPKHNATKSQRVKLVESRHDILRYGPADPESGEIEVSDADWDRLVEAGLAKDSSRLFCSGHVGDRRHINGLLWLIRTGSRWNEMPSEYGQYPRIATLMRALDNKGVTGRLTHALLGARGIEPIADVGTVPRFSDRALMRSGKPKRVAMPYDPSVIWRGRKGDHARRVAQAAALKTGTGEK</sequence>
<dbReference type="SUPFAM" id="SSF53041">
    <property type="entry name" value="Resolvase-like"/>
    <property type="match status" value="1"/>
</dbReference>
<dbReference type="InterPro" id="IPR036162">
    <property type="entry name" value="Resolvase-like_N_sf"/>
</dbReference>
<keyword evidence="2" id="KW-0233">DNA recombination</keyword>
<dbReference type="EMBL" id="CP119312">
    <property type="protein sequence ID" value="WEK03893.1"/>
    <property type="molecule type" value="Genomic_DNA"/>
</dbReference>
<evidence type="ECO:0000256" key="2">
    <source>
        <dbReference type="ARBA" id="ARBA00023172"/>
    </source>
</evidence>
<dbReference type="InterPro" id="IPR006119">
    <property type="entry name" value="Resolv_N"/>
</dbReference>
<dbReference type="SMART" id="SM00857">
    <property type="entry name" value="Resolvase"/>
    <property type="match status" value="1"/>
</dbReference>
<dbReference type="InterPro" id="IPR011109">
    <property type="entry name" value="DNA_bind_recombinase_dom"/>
</dbReference>
<accession>A0AAJ6B0V3</accession>
<evidence type="ECO:0000313" key="4">
    <source>
        <dbReference type="EMBL" id="WEK03893.1"/>
    </source>
</evidence>
<protein>
    <submittedName>
        <fullName evidence="4">Recombinase family protein</fullName>
    </submittedName>
</protein>
<name>A0AAJ6B0V3_9HYPH</name>
<dbReference type="PANTHER" id="PTHR30461">
    <property type="entry name" value="DNA-INVERTASE FROM LAMBDOID PROPHAGE"/>
    <property type="match status" value="1"/>
</dbReference>
<gene>
    <name evidence="4" type="ORF">P0Y65_17120</name>
</gene>
<evidence type="ECO:0000256" key="1">
    <source>
        <dbReference type="ARBA" id="ARBA00023125"/>
    </source>
</evidence>
<organism evidence="4 5">
    <name type="scientific">Candidatus Devosia phytovorans</name>
    <dbReference type="NCBI Taxonomy" id="3121372"/>
    <lineage>
        <taxon>Bacteria</taxon>
        <taxon>Pseudomonadati</taxon>
        <taxon>Pseudomonadota</taxon>
        <taxon>Alphaproteobacteria</taxon>
        <taxon>Hyphomicrobiales</taxon>
        <taxon>Devosiaceae</taxon>
        <taxon>Devosia</taxon>
    </lineage>
</organism>
<evidence type="ECO:0000313" key="5">
    <source>
        <dbReference type="Proteomes" id="UP001217476"/>
    </source>
</evidence>
<feature type="domain" description="Recombinase" evidence="3">
    <location>
        <begin position="193"/>
        <end position="324"/>
    </location>
</feature>
<dbReference type="GO" id="GO:0000150">
    <property type="term" value="F:DNA strand exchange activity"/>
    <property type="evidence" value="ECO:0007669"/>
    <property type="project" value="InterPro"/>
</dbReference>
<dbReference type="InterPro" id="IPR050639">
    <property type="entry name" value="SSR_resolvase"/>
</dbReference>
<dbReference type="GO" id="GO:0003677">
    <property type="term" value="F:DNA binding"/>
    <property type="evidence" value="ECO:0007669"/>
    <property type="project" value="UniProtKB-KW"/>
</dbReference>
<keyword evidence="1" id="KW-0238">DNA-binding</keyword>
<dbReference type="PANTHER" id="PTHR30461:SF2">
    <property type="entry name" value="SERINE RECOMBINASE PINE-RELATED"/>
    <property type="match status" value="1"/>
</dbReference>
<dbReference type="Proteomes" id="UP001217476">
    <property type="component" value="Chromosome"/>
</dbReference>
<dbReference type="Gene3D" id="3.40.50.1390">
    <property type="entry name" value="Resolvase, N-terminal catalytic domain"/>
    <property type="match status" value="1"/>
</dbReference>
<dbReference type="Pfam" id="PF13340">
    <property type="entry name" value="DUF4096"/>
    <property type="match status" value="1"/>
</dbReference>
<dbReference type="AlphaFoldDB" id="A0AAJ6B0V3"/>
<reference evidence="4" key="1">
    <citation type="submission" date="2023-03" db="EMBL/GenBank/DDBJ databases">
        <title>Andean soil-derived lignocellulolytic bacterial consortium as a source of novel taxa and putative plastic-active enzymes.</title>
        <authorList>
            <person name="Diaz-Garcia L."/>
            <person name="Chuvochina M."/>
            <person name="Feuerriegel G."/>
            <person name="Bunk B."/>
            <person name="Sproer C."/>
            <person name="Streit W.R."/>
            <person name="Rodriguez L.M."/>
            <person name="Overmann J."/>
            <person name="Jimenez D.J."/>
        </authorList>
    </citation>
    <scope>NUCLEOTIDE SEQUENCE</scope>
    <source>
        <strain evidence="4">MAG 4196</strain>
    </source>
</reference>
<evidence type="ECO:0000259" key="3">
    <source>
        <dbReference type="PROSITE" id="PS51737"/>
    </source>
</evidence>
<dbReference type="Gene3D" id="3.90.1750.20">
    <property type="entry name" value="Putative Large Serine Recombinase, Chain B, Domain 2"/>
    <property type="match status" value="1"/>
</dbReference>
<dbReference type="InterPro" id="IPR038109">
    <property type="entry name" value="DNA_bind_recomb_sf"/>
</dbReference>
<dbReference type="Pfam" id="PF07508">
    <property type="entry name" value="Recombinase"/>
    <property type="match status" value="1"/>
</dbReference>
<proteinExistence type="predicted"/>
<dbReference type="Pfam" id="PF00239">
    <property type="entry name" value="Resolvase"/>
    <property type="match status" value="1"/>
</dbReference>
<dbReference type="InterPro" id="IPR025161">
    <property type="entry name" value="IS402-like_dom"/>
</dbReference>
<dbReference type="CDD" id="cd00338">
    <property type="entry name" value="Ser_Recombinase"/>
    <property type="match status" value="1"/>
</dbReference>
<dbReference type="PROSITE" id="PS51737">
    <property type="entry name" value="RECOMBINASE_DNA_BIND"/>
    <property type="match status" value="1"/>
</dbReference>